<dbReference type="OrthoDB" id="3213712at2"/>
<keyword evidence="1" id="KW-0812">Transmembrane</keyword>
<proteinExistence type="predicted"/>
<dbReference type="InterPro" id="IPR019692">
    <property type="entry name" value="CFP-6_PH"/>
</dbReference>
<protein>
    <recommendedName>
        <fullName evidence="2">Low molecular weight protein antigen 6 PH domain-containing protein</fullName>
    </recommendedName>
</protein>
<accession>A0A1S1Q3M4</accession>
<evidence type="ECO:0000313" key="3">
    <source>
        <dbReference type="EMBL" id="OHV28101.1"/>
    </source>
</evidence>
<feature type="domain" description="Low molecular weight protein antigen 6 PH" evidence="2">
    <location>
        <begin position="69"/>
        <end position="146"/>
    </location>
</feature>
<sequence length="150" mass="15878">MSTPPVDLSWSPPIWRCAAYAAGGAVLLVVAAVEDLAWRVASLDGAGRLLVGLVGLGLVALAVSDAVSRPTLRLGPGGIDYVEGLRRRHLPWAAVLGARSGTLTHGRRLVHLRTLEIETIDGPVLLSRRALGADPERVAEAVEELRLRLG</sequence>
<evidence type="ECO:0000256" key="1">
    <source>
        <dbReference type="SAM" id="Phobius"/>
    </source>
</evidence>
<dbReference type="Pfam" id="PF10756">
    <property type="entry name" value="bPH_6"/>
    <property type="match status" value="1"/>
</dbReference>
<keyword evidence="1" id="KW-0472">Membrane</keyword>
<evidence type="ECO:0000313" key="4">
    <source>
        <dbReference type="Proteomes" id="UP000179769"/>
    </source>
</evidence>
<dbReference type="EMBL" id="MAXA01000214">
    <property type="protein sequence ID" value="OHV28101.1"/>
    <property type="molecule type" value="Genomic_DNA"/>
</dbReference>
<evidence type="ECO:0000259" key="2">
    <source>
        <dbReference type="Pfam" id="PF10756"/>
    </source>
</evidence>
<dbReference type="AlphaFoldDB" id="A0A1S1Q3M4"/>
<feature type="transmembrane region" description="Helical" evidence="1">
    <location>
        <begin position="45"/>
        <end position="63"/>
    </location>
</feature>
<gene>
    <name evidence="3" type="ORF">BBK14_18395</name>
</gene>
<name>A0A1S1Q3M4_9ACTN</name>
<dbReference type="RefSeq" id="WP_071063991.1">
    <property type="nucleotide sequence ID" value="NZ_MAXA01000214.1"/>
</dbReference>
<comment type="caution">
    <text evidence="3">The sequence shown here is derived from an EMBL/GenBank/DDBJ whole genome shotgun (WGS) entry which is preliminary data.</text>
</comment>
<organism evidence="3 4">
    <name type="scientific">Parafrankia soli</name>
    <dbReference type="NCBI Taxonomy" id="2599596"/>
    <lineage>
        <taxon>Bacteria</taxon>
        <taxon>Bacillati</taxon>
        <taxon>Actinomycetota</taxon>
        <taxon>Actinomycetes</taxon>
        <taxon>Frankiales</taxon>
        <taxon>Frankiaceae</taxon>
        <taxon>Parafrankia</taxon>
    </lineage>
</organism>
<reference evidence="4" key="1">
    <citation type="submission" date="2016-07" db="EMBL/GenBank/DDBJ databases">
        <title>Frankia sp. NRRL B-16219 Genome sequencing.</title>
        <authorList>
            <person name="Ghodhbane-Gtari F."/>
            <person name="Swanson E."/>
            <person name="Gueddou A."/>
            <person name="Louati M."/>
            <person name="Nouioui I."/>
            <person name="Hezbri K."/>
            <person name="Abebe-Akele F."/>
            <person name="Simpson S."/>
            <person name="Morris K."/>
            <person name="Thomas K."/>
            <person name="Gtari M."/>
            <person name="Tisa L.S."/>
        </authorList>
    </citation>
    <scope>NUCLEOTIDE SEQUENCE [LARGE SCALE GENOMIC DNA]</scope>
    <source>
        <strain evidence="4">NRRL B-16219</strain>
    </source>
</reference>
<feature type="transmembrane region" description="Helical" evidence="1">
    <location>
        <begin position="13"/>
        <end position="33"/>
    </location>
</feature>
<dbReference type="Proteomes" id="UP000179769">
    <property type="component" value="Unassembled WGS sequence"/>
</dbReference>
<keyword evidence="4" id="KW-1185">Reference proteome</keyword>
<keyword evidence="1" id="KW-1133">Transmembrane helix</keyword>